<reference evidence="1" key="1">
    <citation type="submission" date="2018-11" db="EMBL/GenBank/DDBJ databases">
        <authorList>
            <person name="Alioto T."/>
            <person name="Alioto T."/>
        </authorList>
    </citation>
    <scope>NUCLEOTIDE SEQUENCE</scope>
</reference>
<protein>
    <submittedName>
        <fullName evidence="1">Uncharacterized protein</fullName>
    </submittedName>
</protein>
<proteinExistence type="predicted"/>
<organism evidence="1 2">
    <name type="scientific">Mytilus galloprovincialis</name>
    <name type="common">Mediterranean mussel</name>
    <dbReference type="NCBI Taxonomy" id="29158"/>
    <lineage>
        <taxon>Eukaryota</taxon>
        <taxon>Metazoa</taxon>
        <taxon>Spiralia</taxon>
        <taxon>Lophotrochozoa</taxon>
        <taxon>Mollusca</taxon>
        <taxon>Bivalvia</taxon>
        <taxon>Autobranchia</taxon>
        <taxon>Pteriomorphia</taxon>
        <taxon>Mytilida</taxon>
        <taxon>Mytiloidea</taxon>
        <taxon>Mytilidae</taxon>
        <taxon>Mytilinae</taxon>
        <taxon>Mytilus</taxon>
    </lineage>
</organism>
<keyword evidence="2" id="KW-1185">Reference proteome</keyword>
<dbReference type="AlphaFoldDB" id="A0A8B6GDD8"/>
<gene>
    <name evidence="1" type="ORF">MGAL_10B007664</name>
</gene>
<evidence type="ECO:0000313" key="2">
    <source>
        <dbReference type="Proteomes" id="UP000596742"/>
    </source>
</evidence>
<sequence>MPSGVMSSPESPVRLNSPMAYVHPRLTERGSYVQRWKALRDRNRNLPKLDFNTQIAASLQRQNTKAHLGITRSLTLDSMKLPSISNGSIANGSTYTTKSNKERGSKKVGVQVLIHYTRWRYSPVGKSETESILSDTKLLNGTLSKSLLNGTLSKSLPNVADVDNEVNKPSNNSSKHRYERITQKKTLINRKPDKVENEDKEGQPLEQSGIYQFDITGEFPTSGDVTQRFSKNTIGTILENETLSGHNSRQTRCRLENDRIGRRSRRKKWRDNCKCMRCEIMHRQYEEKDDHYTKWGIYPCQQHLARQKYFKQYFYDSD</sequence>
<accession>A0A8B6GDD8</accession>
<dbReference type="OrthoDB" id="6158967at2759"/>
<evidence type="ECO:0000313" key="1">
    <source>
        <dbReference type="EMBL" id="VDI62380.1"/>
    </source>
</evidence>
<name>A0A8B6GDD8_MYTGA</name>
<dbReference type="EMBL" id="UYJE01008246">
    <property type="protein sequence ID" value="VDI62380.1"/>
    <property type="molecule type" value="Genomic_DNA"/>
</dbReference>
<comment type="caution">
    <text evidence="1">The sequence shown here is derived from an EMBL/GenBank/DDBJ whole genome shotgun (WGS) entry which is preliminary data.</text>
</comment>
<dbReference type="Proteomes" id="UP000596742">
    <property type="component" value="Unassembled WGS sequence"/>
</dbReference>